<dbReference type="PANTHER" id="PTHR43539">
    <property type="entry name" value="FLAVIN-BINDING MONOOXYGENASE-LIKE PROTEIN (AFU_ORTHOLOGUE AFUA_4G09220)"/>
    <property type="match status" value="1"/>
</dbReference>
<evidence type="ECO:0000313" key="3">
    <source>
        <dbReference type="Proteomes" id="UP000664132"/>
    </source>
</evidence>
<evidence type="ECO:0000256" key="1">
    <source>
        <dbReference type="ARBA" id="ARBA00023002"/>
    </source>
</evidence>
<dbReference type="PANTHER" id="PTHR43539:SF68">
    <property type="entry name" value="FLAVIN-BINDING MONOOXYGENASE-LIKE PROTEIN (AFU_ORTHOLOGUE AFUA_4G09220)"/>
    <property type="match status" value="1"/>
</dbReference>
<dbReference type="GO" id="GO:0050660">
    <property type="term" value="F:flavin adenine dinucleotide binding"/>
    <property type="evidence" value="ECO:0007669"/>
    <property type="project" value="TreeGrafter"/>
</dbReference>
<evidence type="ECO:0008006" key="4">
    <source>
        <dbReference type="Google" id="ProtNLM"/>
    </source>
</evidence>
<sequence>MVRGFDDIPGSLPADNISKEFNISTIPFNDIAESVLDKLSASDIDDSALWRDHFALVGAVRTFFGGERIKKQWSSYSRERLPHSFRAGRAMLLRPTPDSSWIDVSFTFVTTQRGDLVGNCSGTASFIPSENGQGWKLWMLKTVLENFEGYGSPDDPSPIFKKPVLSADGLDHDIAVLIVGAGQNGLSVAGRLAALGISYILLEKAPTIGFSWTGKYDAVRQHTVKEMNNLPFDRTYKASDPTLLPAKTVAEGFQNYVEKYRINIWLAANVESCLKNSGKPGWVVTVRKGEQEHVIKAKHIVLSMGASQSVPNYPDIENASSFSGTILNIGSFKNSASWRGKKAIVVGSATGAHDVAQDMLDHGVETVTMIQREKTPIFPVEWIVTGQSTIYNLEIPPQVADRIAGTEPHKVSREILKTNFKIAQQVEKERFDALERVGFHVDRDRPLNDGVILRLGGYYIDVGTSARVAKGDIKVKSRDPIKRFVKTGLEFESGDIVEADLVVFATGYQRDARLQAASIVGSEIAQSMRASKGFDEDGELDGIMMPSYPYAWLMGGAVSMARWNSRFIALQIQAELVGHPFPACQWDKSEAGSEIGTKL</sequence>
<organism evidence="2 3">
    <name type="scientific">Cadophora malorum</name>
    <dbReference type="NCBI Taxonomy" id="108018"/>
    <lineage>
        <taxon>Eukaryota</taxon>
        <taxon>Fungi</taxon>
        <taxon>Dikarya</taxon>
        <taxon>Ascomycota</taxon>
        <taxon>Pezizomycotina</taxon>
        <taxon>Leotiomycetes</taxon>
        <taxon>Helotiales</taxon>
        <taxon>Ploettnerulaceae</taxon>
        <taxon>Cadophora</taxon>
    </lineage>
</organism>
<name>A0A8H7WI76_9HELO</name>
<accession>A0A8H7WI76</accession>
<dbReference type="OrthoDB" id="74360at2759"/>
<dbReference type="Proteomes" id="UP000664132">
    <property type="component" value="Unassembled WGS sequence"/>
</dbReference>
<evidence type="ECO:0000313" key="2">
    <source>
        <dbReference type="EMBL" id="KAG4425458.1"/>
    </source>
</evidence>
<keyword evidence="3" id="KW-1185">Reference proteome</keyword>
<proteinExistence type="predicted"/>
<dbReference type="SUPFAM" id="SSF51905">
    <property type="entry name" value="FAD/NAD(P)-binding domain"/>
    <property type="match status" value="2"/>
</dbReference>
<comment type="caution">
    <text evidence="2">The sequence shown here is derived from an EMBL/GenBank/DDBJ whole genome shotgun (WGS) entry which is preliminary data.</text>
</comment>
<reference evidence="2" key="1">
    <citation type="submission" date="2021-02" db="EMBL/GenBank/DDBJ databases">
        <title>Genome sequence Cadophora malorum strain M34.</title>
        <authorList>
            <person name="Stefanovic E."/>
            <person name="Vu D."/>
            <person name="Scully C."/>
            <person name="Dijksterhuis J."/>
            <person name="Roader J."/>
            <person name="Houbraken J."/>
        </authorList>
    </citation>
    <scope>NUCLEOTIDE SEQUENCE</scope>
    <source>
        <strain evidence="2">M34</strain>
    </source>
</reference>
<dbReference type="Pfam" id="PF13738">
    <property type="entry name" value="Pyr_redox_3"/>
    <property type="match status" value="1"/>
</dbReference>
<gene>
    <name evidence="2" type="ORF">IFR04_001377</name>
</gene>
<dbReference type="EMBL" id="JAFJYH010000010">
    <property type="protein sequence ID" value="KAG4425458.1"/>
    <property type="molecule type" value="Genomic_DNA"/>
</dbReference>
<keyword evidence="1" id="KW-0560">Oxidoreductase</keyword>
<protein>
    <recommendedName>
        <fullName evidence="4">Flavin-containing monooxygenase</fullName>
    </recommendedName>
</protein>
<dbReference type="AlphaFoldDB" id="A0A8H7WI76"/>
<dbReference type="GO" id="GO:0004497">
    <property type="term" value="F:monooxygenase activity"/>
    <property type="evidence" value="ECO:0007669"/>
    <property type="project" value="TreeGrafter"/>
</dbReference>
<dbReference type="Gene3D" id="3.50.50.60">
    <property type="entry name" value="FAD/NAD(P)-binding domain"/>
    <property type="match status" value="2"/>
</dbReference>
<dbReference type="InterPro" id="IPR036188">
    <property type="entry name" value="FAD/NAD-bd_sf"/>
</dbReference>
<dbReference type="InterPro" id="IPR050982">
    <property type="entry name" value="Auxin_biosynth/cation_transpt"/>
</dbReference>